<sequence>MKTIKKVTFKTATKLSQEEMKYVFGGSGSGNGVSNCTSDCGTQQSVYITNCYGTCIASDGNFVRCSGVTSVLTKYCDGTSSLLKKY</sequence>
<gene>
    <name evidence="1" type="ORF">C7Y71_009950</name>
</gene>
<name>A0A5P8E8F2_9BACT</name>
<evidence type="ECO:0000313" key="1">
    <source>
        <dbReference type="EMBL" id="QFQ13305.1"/>
    </source>
</evidence>
<dbReference type="OrthoDB" id="1264450at2"/>
<proteinExistence type="predicted"/>
<evidence type="ECO:0000313" key="2">
    <source>
        <dbReference type="Proteomes" id="UP000249375"/>
    </source>
</evidence>
<protein>
    <submittedName>
        <fullName evidence="1">RSAM-modified peptide</fullName>
    </submittedName>
</protein>
<dbReference type="RefSeq" id="WP_111897536.1">
    <property type="nucleotide sequence ID" value="NZ_CP033459.1"/>
</dbReference>
<dbReference type="EMBL" id="CP033459">
    <property type="protein sequence ID" value="QFQ13305.1"/>
    <property type="molecule type" value="Genomic_DNA"/>
</dbReference>
<dbReference type="InterPro" id="IPR026408">
    <property type="entry name" value="GG_sam_targ_CFB"/>
</dbReference>
<organism evidence="1 2">
    <name type="scientific">Pseudoprevotella muciniphila</name>
    <dbReference type="NCBI Taxonomy" id="2133944"/>
    <lineage>
        <taxon>Bacteria</taxon>
        <taxon>Pseudomonadati</taxon>
        <taxon>Bacteroidota</taxon>
        <taxon>Bacteroidia</taxon>
        <taxon>Bacteroidales</taxon>
        <taxon>Prevotellaceae</taxon>
        <taxon>Pseudoprevotella</taxon>
    </lineage>
</organism>
<dbReference type="Proteomes" id="UP000249375">
    <property type="component" value="Chromosome"/>
</dbReference>
<dbReference type="NCBIfam" id="TIGR04149">
    <property type="entry name" value="GG_sam_targ_CFB"/>
    <property type="match status" value="1"/>
</dbReference>
<keyword evidence="2" id="KW-1185">Reference proteome</keyword>
<dbReference type="KEGG" id="alq:C7Y71_009950"/>
<dbReference type="AlphaFoldDB" id="A0A5P8E8F2"/>
<accession>A0A5P8E8F2</accession>
<reference evidence="1 2" key="1">
    <citation type="submission" date="2018-11" db="EMBL/GenBank/DDBJ databases">
        <authorList>
            <person name="Na S.W."/>
            <person name="Baik M."/>
        </authorList>
    </citation>
    <scope>NUCLEOTIDE SEQUENCE [LARGE SCALE GENOMIC DNA]</scope>
    <source>
        <strain evidence="1 2">E39</strain>
    </source>
</reference>